<dbReference type="Gene3D" id="2.130.10.10">
    <property type="entry name" value="YVTN repeat-like/Quinoprotein amine dehydrogenase"/>
    <property type="match status" value="1"/>
</dbReference>
<proteinExistence type="predicted"/>
<organism evidence="1 2">
    <name type="scientific">Colletotrichum spaethianum</name>
    <dbReference type="NCBI Taxonomy" id="700344"/>
    <lineage>
        <taxon>Eukaryota</taxon>
        <taxon>Fungi</taxon>
        <taxon>Dikarya</taxon>
        <taxon>Ascomycota</taxon>
        <taxon>Pezizomycotina</taxon>
        <taxon>Sordariomycetes</taxon>
        <taxon>Hypocreomycetidae</taxon>
        <taxon>Glomerellales</taxon>
        <taxon>Glomerellaceae</taxon>
        <taxon>Colletotrichum</taxon>
        <taxon>Colletotrichum spaethianum species complex</taxon>
    </lineage>
</organism>
<keyword evidence="2" id="KW-1185">Reference proteome</keyword>
<dbReference type="InterPro" id="IPR015943">
    <property type="entry name" value="WD40/YVTN_repeat-like_dom_sf"/>
</dbReference>
<evidence type="ECO:0000313" key="1">
    <source>
        <dbReference type="EMBL" id="GKT50209.1"/>
    </source>
</evidence>
<reference evidence="1 2" key="1">
    <citation type="submission" date="2022-03" db="EMBL/GenBank/DDBJ databases">
        <title>Genome data of Colletotrichum spp.</title>
        <authorList>
            <person name="Utami Y.D."/>
            <person name="Hiruma K."/>
        </authorList>
    </citation>
    <scope>NUCLEOTIDE SEQUENCE [LARGE SCALE GENOMIC DNA]</scope>
    <source>
        <strain evidence="1 2">MAFF 239500</strain>
    </source>
</reference>
<accession>A0AA37PDI3</accession>
<dbReference type="EMBL" id="BQXU01000035">
    <property type="protein sequence ID" value="GKT50209.1"/>
    <property type="molecule type" value="Genomic_DNA"/>
</dbReference>
<gene>
    <name evidence="1" type="ORF">ColSpa_10390</name>
</gene>
<comment type="caution">
    <text evidence="1">The sequence shown here is derived from an EMBL/GenBank/DDBJ whole genome shotgun (WGS) entry which is preliminary data.</text>
</comment>
<dbReference type="RefSeq" id="XP_049132559.1">
    <property type="nucleotide sequence ID" value="XM_049276602.1"/>
</dbReference>
<evidence type="ECO:0000313" key="2">
    <source>
        <dbReference type="Proteomes" id="UP001055115"/>
    </source>
</evidence>
<evidence type="ECO:0008006" key="3">
    <source>
        <dbReference type="Google" id="ProtNLM"/>
    </source>
</evidence>
<dbReference type="GeneID" id="73331192"/>
<protein>
    <recommendedName>
        <fullName evidence="3">WD domain-containing protein</fullName>
    </recommendedName>
</protein>
<dbReference type="AlphaFoldDB" id="A0AA37PDI3"/>
<sequence length="67" mass="7544">MTPCLPLDASSVFAAVSKKHTEARNYYCTWTRDAETGRPLLCYGGEDAKIKIYDIVENKLVNSVMEE</sequence>
<dbReference type="Proteomes" id="UP001055115">
    <property type="component" value="Unassembled WGS sequence"/>
</dbReference>
<name>A0AA37PDI3_9PEZI</name>